<dbReference type="EMBL" id="SZYD01000011">
    <property type="protein sequence ID" value="KAD4889332.1"/>
    <property type="molecule type" value="Genomic_DNA"/>
</dbReference>
<evidence type="ECO:0000256" key="1">
    <source>
        <dbReference type="ARBA" id="ARBA00023054"/>
    </source>
</evidence>
<dbReference type="InterPro" id="IPR040265">
    <property type="entry name" value="CHUP1/IPGA1-like"/>
</dbReference>
<comment type="caution">
    <text evidence="3">The sequence shown here is derived from an EMBL/GenBank/DDBJ whole genome shotgun (WGS) entry which is preliminary data.</text>
</comment>
<dbReference type="PANTHER" id="PTHR31342">
    <property type="entry name" value="PROTEIN CHUP1, CHLOROPLASTIC"/>
    <property type="match status" value="1"/>
</dbReference>
<dbReference type="GO" id="GO:0072699">
    <property type="term" value="P:protein localization to cortical microtubule cytoskeleton"/>
    <property type="evidence" value="ECO:0007669"/>
    <property type="project" value="TreeGrafter"/>
</dbReference>
<name>A0A5N6NJT9_9ASTR</name>
<dbReference type="GO" id="GO:0055028">
    <property type="term" value="C:cortical microtubule"/>
    <property type="evidence" value="ECO:0007669"/>
    <property type="project" value="TreeGrafter"/>
</dbReference>
<protein>
    <recommendedName>
        <fullName evidence="5">Protein CHUP1, chloroplastic</fullName>
    </recommendedName>
</protein>
<feature type="region of interest" description="Disordered" evidence="2">
    <location>
        <begin position="1"/>
        <end position="25"/>
    </location>
</feature>
<feature type="compositionally biased region" description="Polar residues" evidence="2">
    <location>
        <begin position="182"/>
        <end position="196"/>
    </location>
</feature>
<dbReference type="AlphaFoldDB" id="A0A5N6NJT9"/>
<keyword evidence="1" id="KW-0175">Coiled coil</keyword>
<feature type="compositionally biased region" description="Basic residues" evidence="2">
    <location>
        <begin position="154"/>
        <end position="165"/>
    </location>
</feature>
<sequence>MGYRLNQQTEKVKEENQNLKKQNEDLSKEIERHQADRCGDVEELVYLRWINACLRHELRNYQPGPGKTTARDLSKSLSPKSEEKAKQLILEYANKEGGIDSEQWSISQASIITDSGEFDESFIDDQLRHKNSNTFFGKLMRVIRGKDSHSSSPSHHHHHYHRNHSRNSSMGISESGGDDMLSCSSSENQRFRTPSGGSKRLTHRHSDSSFYSHEDSVAGGGSGRRRSCSSGGQKSELTKYAEALKDSRAKSNFNKSHRTHRSSPSLCFF</sequence>
<organism evidence="3 4">
    <name type="scientific">Mikania micrantha</name>
    <name type="common">bitter vine</name>
    <dbReference type="NCBI Taxonomy" id="192012"/>
    <lineage>
        <taxon>Eukaryota</taxon>
        <taxon>Viridiplantae</taxon>
        <taxon>Streptophyta</taxon>
        <taxon>Embryophyta</taxon>
        <taxon>Tracheophyta</taxon>
        <taxon>Spermatophyta</taxon>
        <taxon>Magnoliopsida</taxon>
        <taxon>eudicotyledons</taxon>
        <taxon>Gunneridae</taxon>
        <taxon>Pentapetalae</taxon>
        <taxon>asterids</taxon>
        <taxon>campanulids</taxon>
        <taxon>Asterales</taxon>
        <taxon>Asteraceae</taxon>
        <taxon>Asteroideae</taxon>
        <taxon>Heliantheae alliance</taxon>
        <taxon>Eupatorieae</taxon>
        <taxon>Mikania</taxon>
    </lineage>
</organism>
<feature type="compositionally biased region" description="Basic and acidic residues" evidence="2">
    <location>
        <begin position="236"/>
        <end position="249"/>
    </location>
</feature>
<feature type="compositionally biased region" description="Basic and acidic residues" evidence="2">
    <location>
        <begin position="204"/>
        <end position="216"/>
    </location>
</feature>
<dbReference type="PANTHER" id="PTHR31342:SF4">
    <property type="entry name" value="ACTIN BINDING PROTEIN FAMILY"/>
    <property type="match status" value="1"/>
</dbReference>
<feature type="region of interest" description="Disordered" evidence="2">
    <location>
        <begin position="146"/>
        <end position="269"/>
    </location>
</feature>
<dbReference type="OrthoDB" id="1870283at2759"/>
<evidence type="ECO:0000256" key="2">
    <source>
        <dbReference type="SAM" id="MobiDB-lite"/>
    </source>
</evidence>
<reference evidence="3 4" key="1">
    <citation type="submission" date="2019-05" db="EMBL/GenBank/DDBJ databases">
        <title>Mikania micrantha, genome provides insights into the molecular mechanism of rapid growth.</title>
        <authorList>
            <person name="Liu B."/>
        </authorList>
    </citation>
    <scope>NUCLEOTIDE SEQUENCE [LARGE SCALE GENOMIC DNA]</scope>
    <source>
        <strain evidence="3">NLD-2019</strain>
        <tissue evidence="3">Leaf</tissue>
    </source>
</reference>
<keyword evidence="4" id="KW-1185">Reference proteome</keyword>
<proteinExistence type="predicted"/>
<accession>A0A5N6NJT9</accession>
<evidence type="ECO:0000313" key="4">
    <source>
        <dbReference type="Proteomes" id="UP000326396"/>
    </source>
</evidence>
<gene>
    <name evidence="3" type="ORF">E3N88_21405</name>
</gene>
<dbReference type="Proteomes" id="UP000326396">
    <property type="component" value="Linkage Group LG19"/>
</dbReference>
<evidence type="ECO:0008006" key="5">
    <source>
        <dbReference type="Google" id="ProtNLM"/>
    </source>
</evidence>
<feature type="compositionally biased region" description="Basic and acidic residues" evidence="2">
    <location>
        <begin position="10"/>
        <end position="25"/>
    </location>
</feature>
<evidence type="ECO:0000313" key="3">
    <source>
        <dbReference type="EMBL" id="KAD4889332.1"/>
    </source>
</evidence>